<comment type="subcellular location">
    <subcellularLocation>
        <location evidence="1">Membrane</location>
        <topology evidence="1">Multi-pass membrane protein</topology>
    </subcellularLocation>
</comment>
<keyword evidence="9" id="KW-1185">Reference proteome</keyword>
<reference evidence="8 9" key="1">
    <citation type="submission" date="2018-08" db="EMBL/GenBank/DDBJ databases">
        <title>Fibrisoma montanum sp. nov., isolated from Danxia mountain soil.</title>
        <authorList>
            <person name="Huang Y."/>
        </authorList>
    </citation>
    <scope>NUCLEOTIDE SEQUENCE [LARGE SCALE GENOMIC DNA]</scope>
    <source>
        <strain evidence="8 9">HYT19</strain>
    </source>
</reference>
<dbReference type="Gene3D" id="1.20.1080.10">
    <property type="entry name" value="Glycerol uptake facilitator protein"/>
    <property type="match status" value="1"/>
</dbReference>
<feature type="transmembrane region" description="Helical" evidence="7">
    <location>
        <begin position="173"/>
        <end position="192"/>
    </location>
</feature>
<keyword evidence="2 6" id="KW-0813">Transport</keyword>
<evidence type="ECO:0000256" key="2">
    <source>
        <dbReference type="ARBA" id="ARBA00022448"/>
    </source>
</evidence>
<dbReference type="GO" id="GO:0016020">
    <property type="term" value="C:membrane"/>
    <property type="evidence" value="ECO:0007669"/>
    <property type="project" value="UniProtKB-SubCell"/>
</dbReference>
<proteinExistence type="inferred from homology"/>
<name>A0A418MCA6_9BACT</name>
<evidence type="ECO:0000256" key="1">
    <source>
        <dbReference type="ARBA" id="ARBA00004141"/>
    </source>
</evidence>
<evidence type="ECO:0000256" key="4">
    <source>
        <dbReference type="ARBA" id="ARBA00022989"/>
    </source>
</evidence>
<feature type="transmembrane region" description="Helical" evidence="7">
    <location>
        <begin position="212"/>
        <end position="230"/>
    </location>
</feature>
<dbReference type="InterPro" id="IPR022357">
    <property type="entry name" value="MIP_CS"/>
</dbReference>
<dbReference type="PANTHER" id="PTHR45724:SF13">
    <property type="entry name" value="AQUAPORIN NIP1-1-RELATED"/>
    <property type="match status" value="1"/>
</dbReference>
<evidence type="ECO:0000256" key="7">
    <source>
        <dbReference type="SAM" id="Phobius"/>
    </source>
</evidence>
<dbReference type="AlphaFoldDB" id="A0A418MCA6"/>
<keyword evidence="4 7" id="KW-1133">Transmembrane helix</keyword>
<dbReference type="PROSITE" id="PS00221">
    <property type="entry name" value="MIP"/>
    <property type="match status" value="1"/>
</dbReference>
<accession>A0A418MCA6</accession>
<dbReference type="Proteomes" id="UP000283523">
    <property type="component" value="Unassembled WGS sequence"/>
</dbReference>
<dbReference type="InterPro" id="IPR000425">
    <property type="entry name" value="MIP"/>
</dbReference>
<keyword evidence="3 6" id="KW-0812">Transmembrane</keyword>
<dbReference type="InterPro" id="IPR023271">
    <property type="entry name" value="Aquaporin-like"/>
</dbReference>
<dbReference type="GO" id="GO:0015267">
    <property type="term" value="F:channel activity"/>
    <property type="evidence" value="ECO:0007669"/>
    <property type="project" value="InterPro"/>
</dbReference>
<feature type="transmembrane region" description="Helical" evidence="7">
    <location>
        <begin position="48"/>
        <end position="67"/>
    </location>
</feature>
<evidence type="ECO:0000256" key="5">
    <source>
        <dbReference type="ARBA" id="ARBA00023136"/>
    </source>
</evidence>
<dbReference type="InterPro" id="IPR034294">
    <property type="entry name" value="Aquaporin_transptr"/>
</dbReference>
<feature type="transmembrane region" description="Helical" evidence="7">
    <location>
        <begin position="139"/>
        <end position="161"/>
    </location>
</feature>
<organism evidence="8 9">
    <name type="scientific">Fibrisoma montanum</name>
    <dbReference type="NCBI Taxonomy" id="2305895"/>
    <lineage>
        <taxon>Bacteria</taxon>
        <taxon>Pseudomonadati</taxon>
        <taxon>Bacteroidota</taxon>
        <taxon>Cytophagia</taxon>
        <taxon>Cytophagales</taxon>
        <taxon>Spirosomataceae</taxon>
        <taxon>Fibrisoma</taxon>
    </lineage>
</organism>
<evidence type="ECO:0000313" key="9">
    <source>
        <dbReference type="Proteomes" id="UP000283523"/>
    </source>
</evidence>
<feature type="transmembrane region" description="Helical" evidence="7">
    <location>
        <begin position="97"/>
        <end position="119"/>
    </location>
</feature>
<comment type="caution">
    <text evidence="8">The sequence shown here is derived from an EMBL/GenBank/DDBJ whole genome shotgun (WGS) entry which is preliminary data.</text>
</comment>
<dbReference type="OrthoDB" id="9807293at2"/>
<dbReference type="EMBL" id="QXED01000003">
    <property type="protein sequence ID" value="RIV24014.1"/>
    <property type="molecule type" value="Genomic_DNA"/>
</dbReference>
<dbReference type="Pfam" id="PF00230">
    <property type="entry name" value="MIP"/>
    <property type="match status" value="1"/>
</dbReference>
<keyword evidence="5 7" id="KW-0472">Membrane</keyword>
<comment type="similarity">
    <text evidence="6">Belongs to the MIP/aquaporin (TC 1.A.8) family.</text>
</comment>
<dbReference type="SUPFAM" id="SSF81338">
    <property type="entry name" value="Aquaporin-like"/>
    <property type="match status" value="1"/>
</dbReference>
<evidence type="ECO:0000313" key="8">
    <source>
        <dbReference type="EMBL" id="RIV24014.1"/>
    </source>
</evidence>
<protein>
    <submittedName>
        <fullName evidence="8">Aquaporin family protein</fullName>
    </submittedName>
</protein>
<evidence type="ECO:0000256" key="6">
    <source>
        <dbReference type="RuleBase" id="RU000477"/>
    </source>
</evidence>
<feature type="transmembrane region" description="Helical" evidence="7">
    <location>
        <begin position="12"/>
        <end position="33"/>
    </location>
</feature>
<dbReference type="RefSeq" id="WP_119668230.1">
    <property type="nucleotide sequence ID" value="NZ_QXED01000003.1"/>
</dbReference>
<dbReference type="PRINTS" id="PR00783">
    <property type="entry name" value="MINTRINSICP"/>
</dbReference>
<sequence length="280" mass="30998">MAPTLRKKWPVYLIEAWALGTFMLMASFVVILIEHPAFPVRGAVPSPLLRRALIGFAMGLTAISLIYSRWGKLSGAHLNPAVTIAQWRLNRIALPDALAYIVAQFVGGVLAIALLHHLIPYFMTHPTVNHVATVPGETGVWIALAFEFGMSFLMLSMVLALSNSRRLAPYTGYFVGVLVAVYITVEAPYSGMSINPARTVSSAMSAGVWTALWIYFVGPIAGMSLAGWLYRRQYRRRYGECRSMAMHLSGQRNGCQTYEVLWWAEDGPGKHLIEHPSNES</sequence>
<evidence type="ECO:0000256" key="3">
    <source>
        <dbReference type="ARBA" id="ARBA00022692"/>
    </source>
</evidence>
<gene>
    <name evidence="8" type="ORF">DYU11_13705</name>
</gene>
<dbReference type="PANTHER" id="PTHR45724">
    <property type="entry name" value="AQUAPORIN NIP2-1"/>
    <property type="match status" value="1"/>
</dbReference>